<accession>A0A1N6EX86</accession>
<reference evidence="2" key="1">
    <citation type="submission" date="2016-12" db="EMBL/GenBank/DDBJ databases">
        <authorList>
            <person name="Varghese N."/>
            <person name="Submissions S."/>
        </authorList>
    </citation>
    <scope>NUCLEOTIDE SEQUENCE [LARGE SCALE GENOMIC DNA]</scope>
    <source>
        <strain evidence="2">DSM 16779</strain>
    </source>
</reference>
<sequence>MTKLILKKYIYIFPISFLKDFILRNILKINLIIKNLLFNN</sequence>
<dbReference type="Proteomes" id="UP000184782">
    <property type="component" value="Unassembled WGS sequence"/>
</dbReference>
<evidence type="ECO:0000313" key="2">
    <source>
        <dbReference type="Proteomes" id="UP000184782"/>
    </source>
</evidence>
<organism evidence="1 2">
    <name type="scientific">Chryseobacterium scophthalmum</name>
    <dbReference type="NCBI Taxonomy" id="59733"/>
    <lineage>
        <taxon>Bacteria</taxon>
        <taxon>Pseudomonadati</taxon>
        <taxon>Bacteroidota</taxon>
        <taxon>Flavobacteriia</taxon>
        <taxon>Flavobacteriales</taxon>
        <taxon>Weeksellaceae</taxon>
        <taxon>Chryseobacterium group</taxon>
        <taxon>Chryseobacterium</taxon>
    </lineage>
</organism>
<proteinExistence type="predicted"/>
<protein>
    <submittedName>
        <fullName evidence="1">Uncharacterized protein</fullName>
    </submittedName>
</protein>
<evidence type="ECO:0000313" key="1">
    <source>
        <dbReference type="EMBL" id="SIN87553.1"/>
    </source>
</evidence>
<dbReference type="EMBL" id="FSRQ01000001">
    <property type="protein sequence ID" value="SIN87553.1"/>
    <property type="molecule type" value="Genomic_DNA"/>
</dbReference>
<dbReference type="AlphaFoldDB" id="A0A1N6EX86"/>
<keyword evidence="2" id="KW-1185">Reference proteome</keyword>
<gene>
    <name evidence="1" type="ORF">SAMN05421769_0779</name>
</gene>
<name>A0A1N6EX86_9FLAO</name>